<feature type="domain" description="Glycosyl hydrolase family 13 catalytic" evidence="1">
    <location>
        <begin position="8"/>
        <end position="325"/>
    </location>
</feature>
<gene>
    <name evidence="2" type="ORF">GCM10010919_21320</name>
</gene>
<dbReference type="InterPro" id="IPR017853">
    <property type="entry name" value="GH"/>
</dbReference>
<dbReference type="Proteomes" id="UP000659697">
    <property type="component" value="Unassembled WGS sequence"/>
</dbReference>
<dbReference type="Gene3D" id="2.60.40.1180">
    <property type="entry name" value="Golgi alpha-mannosidase II"/>
    <property type="match status" value="1"/>
</dbReference>
<evidence type="ECO:0000313" key="2">
    <source>
        <dbReference type="EMBL" id="GHG70533.1"/>
    </source>
</evidence>
<dbReference type="InterPro" id="IPR032091">
    <property type="entry name" value="Malt_amylase-like_C"/>
</dbReference>
<reference evidence="3" key="1">
    <citation type="journal article" date="2019" name="Int. J. Syst. Evol. Microbiol.">
        <title>The Global Catalogue of Microorganisms (GCM) 10K type strain sequencing project: providing services to taxonomists for standard genome sequencing and annotation.</title>
        <authorList>
            <consortium name="The Broad Institute Genomics Platform"/>
            <consortium name="The Broad Institute Genome Sequencing Center for Infectious Disease"/>
            <person name="Wu L."/>
            <person name="Ma J."/>
        </authorList>
    </citation>
    <scope>NUCLEOTIDE SEQUENCE [LARGE SCALE GENOMIC DNA]</scope>
    <source>
        <strain evidence="3">CGMCC 1.7003</strain>
    </source>
</reference>
<dbReference type="Gene3D" id="3.20.20.80">
    <property type="entry name" value="Glycosidases"/>
    <property type="match status" value="1"/>
</dbReference>
<dbReference type="PANTHER" id="PTHR47786">
    <property type="entry name" value="ALPHA-1,4-GLUCAN:MALTOSE-1-PHOSPHATE MALTOSYLTRANSFERASE"/>
    <property type="match status" value="1"/>
</dbReference>
<dbReference type="SUPFAM" id="SSF51445">
    <property type="entry name" value="(Trans)glycosidases"/>
    <property type="match status" value="1"/>
</dbReference>
<dbReference type="PANTHER" id="PTHR47786:SF2">
    <property type="entry name" value="GLYCOSYL HYDROLASE FAMILY 13 CATALYTIC DOMAIN-CONTAINING PROTEIN"/>
    <property type="match status" value="1"/>
</dbReference>
<organism evidence="2 3">
    <name type="scientific">Alishewanella longhuensis</name>
    <dbReference type="NCBI Taxonomy" id="1091037"/>
    <lineage>
        <taxon>Bacteria</taxon>
        <taxon>Pseudomonadati</taxon>
        <taxon>Pseudomonadota</taxon>
        <taxon>Gammaproteobacteria</taxon>
        <taxon>Alteromonadales</taxon>
        <taxon>Alteromonadaceae</taxon>
        <taxon>Alishewanella</taxon>
    </lineage>
</organism>
<dbReference type="EMBL" id="BNAO01000004">
    <property type="protein sequence ID" value="GHG70533.1"/>
    <property type="molecule type" value="Genomic_DNA"/>
</dbReference>
<comment type="caution">
    <text evidence="2">The sequence shown here is derived from an EMBL/GenBank/DDBJ whole genome shotgun (WGS) entry which is preliminary data.</text>
</comment>
<dbReference type="InterPro" id="IPR013780">
    <property type="entry name" value="Glyco_hydro_b"/>
</dbReference>
<accession>A0ABQ3KYQ1</accession>
<dbReference type="InterPro" id="IPR006047">
    <property type="entry name" value="GH13_cat_dom"/>
</dbReference>
<dbReference type="CDD" id="cd11313">
    <property type="entry name" value="AmyAc_arch_bac_AmyA"/>
    <property type="match status" value="1"/>
</dbReference>
<evidence type="ECO:0000313" key="3">
    <source>
        <dbReference type="Proteomes" id="UP000659697"/>
    </source>
</evidence>
<dbReference type="Pfam" id="PF00128">
    <property type="entry name" value="Alpha-amylase"/>
    <property type="match status" value="1"/>
</dbReference>
<evidence type="ECO:0000259" key="1">
    <source>
        <dbReference type="SMART" id="SM00642"/>
    </source>
</evidence>
<dbReference type="SMART" id="SM00642">
    <property type="entry name" value="Aamy"/>
    <property type="match status" value="1"/>
</dbReference>
<sequence>MKDAVIYQLNTRQFSAEGTFNAAKAELPRLQALGVDVIWLMPIHPIGEINRKGSLGSPYAVKDYRAVNPEFGTKEDFSAFVAEAHRLGMYVILDWVANHTAWDNVLVSQHPEWYLRDWKGDFRPTPWWDWSDIIELDYSQPALRQYMASAMRYWVEEFGVDGYRADVAGFVPLDFWVAVRQELEQVKPVFMLAEFEGRDFHAEAFDATYGWTWGSAMHDIALGKKDTHQLYVYYSWNERYYPQQVMRLLGVSNHDANSWEGTEFERFGAMLPAAMVLSFVSEGIPMIYNGQEAGYDKRLAFFERDPIVWQPHENGELYKQLIQLKKSYSPLWNSTWGARMIPVHNSAERKVLSFVRQNQEQAVFAVFNFSAEPQEVSFDLHLHHGNFTEYFTQQAITFSAETTLVLPAWGYQIFVR</sequence>
<dbReference type="Pfam" id="PF16657">
    <property type="entry name" value="Malt_amylase_C"/>
    <property type="match status" value="1"/>
</dbReference>
<keyword evidence="3" id="KW-1185">Reference proteome</keyword>
<dbReference type="SUPFAM" id="SSF51011">
    <property type="entry name" value="Glycosyl hydrolase domain"/>
    <property type="match status" value="1"/>
</dbReference>
<proteinExistence type="predicted"/>
<name>A0ABQ3KYQ1_9ALTE</name>
<protein>
    <submittedName>
        <fullName evidence="2">Alpha-amlyase</fullName>
    </submittedName>
</protein>